<dbReference type="EMBL" id="VOFY01000009">
    <property type="protein sequence ID" value="KAA8589227.1"/>
    <property type="molecule type" value="Genomic_DNA"/>
</dbReference>
<evidence type="ECO:0000256" key="1">
    <source>
        <dbReference type="SAM" id="MobiDB-lite"/>
    </source>
</evidence>
<dbReference type="Proteomes" id="UP000327493">
    <property type="component" value="Chromosome 9"/>
</dbReference>
<evidence type="ECO:0000313" key="3">
    <source>
        <dbReference type="Proteomes" id="UP000327493"/>
    </source>
</evidence>
<name>A0A5J5D591_9PERO</name>
<dbReference type="AlphaFoldDB" id="A0A5J5D591"/>
<organism evidence="2 3">
    <name type="scientific">Etheostoma spectabile</name>
    <name type="common">orangethroat darter</name>
    <dbReference type="NCBI Taxonomy" id="54343"/>
    <lineage>
        <taxon>Eukaryota</taxon>
        <taxon>Metazoa</taxon>
        <taxon>Chordata</taxon>
        <taxon>Craniata</taxon>
        <taxon>Vertebrata</taxon>
        <taxon>Euteleostomi</taxon>
        <taxon>Actinopterygii</taxon>
        <taxon>Neopterygii</taxon>
        <taxon>Teleostei</taxon>
        <taxon>Neoteleostei</taxon>
        <taxon>Acanthomorphata</taxon>
        <taxon>Eupercaria</taxon>
        <taxon>Perciformes</taxon>
        <taxon>Percoidei</taxon>
        <taxon>Percidae</taxon>
        <taxon>Etheostomatinae</taxon>
        <taxon>Etheostoma</taxon>
    </lineage>
</organism>
<sequence length="89" mass="9760">MNTIRIVSANMVLMVLGEKTVPPPLACASDLQRWHRLRTQVGPFPDPNLMAARAKLREVQPQPTPFKLGPVPRGSPPIIPLSTSNGNIR</sequence>
<proteinExistence type="predicted"/>
<reference evidence="2 3" key="1">
    <citation type="submission" date="2019-08" db="EMBL/GenBank/DDBJ databases">
        <title>A chromosome-level genome assembly, high-density linkage maps, and genome scans reveal the genomic architecture of hybrid incompatibilities underlying speciation via character displacement in darters (Percidae: Etheostominae).</title>
        <authorList>
            <person name="Moran R.L."/>
            <person name="Catchen J.M."/>
            <person name="Fuller R.C."/>
        </authorList>
    </citation>
    <scope>NUCLEOTIDE SEQUENCE [LARGE SCALE GENOMIC DNA]</scope>
    <source>
        <strain evidence="2">EspeVRDwgs_2016</strain>
        <tissue evidence="2">Muscle</tissue>
    </source>
</reference>
<evidence type="ECO:0000313" key="2">
    <source>
        <dbReference type="EMBL" id="KAA8589227.1"/>
    </source>
</evidence>
<keyword evidence="3" id="KW-1185">Reference proteome</keyword>
<gene>
    <name evidence="2" type="ORF">FQN60_012592</name>
</gene>
<accession>A0A5J5D591</accession>
<feature type="region of interest" description="Disordered" evidence="1">
    <location>
        <begin position="62"/>
        <end position="89"/>
    </location>
</feature>
<protein>
    <submittedName>
        <fullName evidence="2">Uncharacterized protein</fullName>
    </submittedName>
</protein>
<comment type="caution">
    <text evidence="2">The sequence shown here is derived from an EMBL/GenBank/DDBJ whole genome shotgun (WGS) entry which is preliminary data.</text>
</comment>